<name>A0A6V8SCT8_9CLOT</name>
<reference evidence="3 4" key="1">
    <citation type="submission" date="2020-07" db="EMBL/GenBank/DDBJ databases">
        <title>A new beta-1,3-glucan-decomposing anaerobic bacterium isolated from anoxic soil subjected to biological soil disinfestation.</title>
        <authorList>
            <person name="Ueki A."/>
            <person name="Tonouchi A."/>
        </authorList>
    </citation>
    <scope>NUCLEOTIDE SEQUENCE [LARGE SCALE GENOMIC DNA]</scope>
    <source>
        <strain evidence="3 4">TW1</strain>
    </source>
</reference>
<evidence type="ECO:0000313" key="4">
    <source>
        <dbReference type="Proteomes" id="UP000580568"/>
    </source>
</evidence>
<feature type="domain" description="N-acetyltransferase" evidence="2">
    <location>
        <begin position="19"/>
        <end position="188"/>
    </location>
</feature>
<dbReference type="InterPro" id="IPR016181">
    <property type="entry name" value="Acyl_CoA_acyltransferase"/>
</dbReference>
<dbReference type="GO" id="GO:0008080">
    <property type="term" value="F:N-acetyltransferase activity"/>
    <property type="evidence" value="ECO:0007669"/>
    <property type="project" value="InterPro"/>
</dbReference>
<dbReference type="SUPFAM" id="SSF55729">
    <property type="entry name" value="Acyl-CoA N-acyltransferases (Nat)"/>
    <property type="match status" value="1"/>
</dbReference>
<dbReference type="RefSeq" id="WP_183276589.1">
    <property type="nucleotide sequence ID" value="NZ_BLZR01000001.1"/>
</dbReference>
<evidence type="ECO:0000256" key="1">
    <source>
        <dbReference type="ARBA" id="ARBA00022679"/>
    </source>
</evidence>
<dbReference type="Gene3D" id="3.40.630.30">
    <property type="match status" value="1"/>
</dbReference>
<dbReference type="CDD" id="cd04301">
    <property type="entry name" value="NAT_SF"/>
    <property type="match status" value="1"/>
</dbReference>
<dbReference type="Pfam" id="PF00583">
    <property type="entry name" value="Acetyltransf_1"/>
    <property type="match status" value="1"/>
</dbReference>
<sequence>MNFNSNDNNIFNSIRSNGYLISKATIKDINELEELYDNLNDYLETTTNYPGWKKGIYPVRETAVNGIRKNNLFVLKIDNKIAGSIILNHLQEDAYRGVNWGIDAKDEEVVVIHTFVVNPKYMKNGIGQKLIDFSKEFCIKNGFKTIRLDVSIKNAPAIALYEKSDFKYVGTVDLGLNIPDLKWFKLYEIIF</sequence>
<keyword evidence="1" id="KW-0808">Transferase</keyword>
<organism evidence="3 4">
    <name type="scientific">Clostridium fungisolvens</name>
    <dbReference type="NCBI Taxonomy" id="1604897"/>
    <lineage>
        <taxon>Bacteria</taxon>
        <taxon>Bacillati</taxon>
        <taxon>Bacillota</taxon>
        <taxon>Clostridia</taxon>
        <taxon>Eubacteriales</taxon>
        <taxon>Clostridiaceae</taxon>
        <taxon>Clostridium</taxon>
    </lineage>
</organism>
<protein>
    <recommendedName>
        <fullName evidence="2">N-acetyltransferase domain-containing protein</fullName>
    </recommendedName>
</protein>
<evidence type="ECO:0000259" key="2">
    <source>
        <dbReference type="PROSITE" id="PS51186"/>
    </source>
</evidence>
<dbReference type="InterPro" id="IPR000182">
    <property type="entry name" value="GNAT_dom"/>
</dbReference>
<dbReference type="EMBL" id="BLZR01000001">
    <property type="protein sequence ID" value="GFP75057.1"/>
    <property type="molecule type" value="Genomic_DNA"/>
</dbReference>
<comment type="caution">
    <text evidence="3">The sequence shown here is derived from an EMBL/GenBank/DDBJ whole genome shotgun (WGS) entry which is preliminary data.</text>
</comment>
<accession>A0A6V8SCT8</accession>
<dbReference type="Proteomes" id="UP000580568">
    <property type="component" value="Unassembled WGS sequence"/>
</dbReference>
<evidence type="ECO:0000313" key="3">
    <source>
        <dbReference type="EMBL" id="GFP75057.1"/>
    </source>
</evidence>
<dbReference type="AlphaFoldDB" id="A0A6V8SCT8"/>
<dbReference type="PANTHER" id="PTHR13947:SF37">
    <property type="entry name" value="LD18367P"/>
    <property type="match status" value="1"/>
</dbReference>
<dbReference type="PANTHER" id="PTHR13947">
    <property type="entry name" value="GNAT FAMILY N-ACETYLTRANSFERASE"/>
    <property type="match status" value="1"/>
</dbReference>
<proteinExistence type="predicted"/>
<dbReference type="PROSITE" id="PS51186">
    <property type="entry name" value="GNAT"/>
    <property type="match status" value="1"/>
</dbReference>
<dbReference type="InterPro" id="IPR050769">
    <property type="entry name" value="NAT_camello-type"/>
</dbReference>
<gene>
    <name evidence="3" type="ORF">bsdtw1_01123</name>
</gene>
<keyword evidence="4" id="KW-1185">Reference proteome</keyword>